<accession>A0A654ZF21</accession>
<evidence type="ECO:0000313" key="3">
    <source>
        <dbReference type="Proteomes" id="UP000039021"/>
    </source>
</evidence>
<evidence type="ECO:0000256" key="1">
    <source>
        <dbReference type="SAM" id="MobiDB-lite"/>
    </source>
</evidence>
<evidence type="ECO:0000313" key="2">
    <source>
        <dbReference type="EMBL" id="COZ82237.1"/>
    </source>
</evidence>
<feature type="compositionally biased region" description="Polar residues" evidence="1">
    <location>
        <begin position="7"/>
        <end position="20"/>
    </location>
</feature>
<protein>
    <submittedName>
        <fullName evidence="2">Uncharacterized protein</fullName>
    </submittedName>
</protein>
<comment type="caution">
    <text evidence="2">The sequence shown here is derived from an EMBL/GenBank/DDBJ whole genome shotgun (WGS) entry which is preliminary data.</text>
</comment>
<name>A0A654ZF21_MYCTX</name>
<proteinExistence type="predicted"/>
<sequence>MIASLPIASNSSAARQLNSSPVRVKWNSEGRVRYTDPAALRRCGSTGGTGPLAAPNSANVPRTARLARLASKVVAPTPS</sequence>
<dbReference type="AlphaFoldDB" id="A0A654ZF21"/>
<feature type="region of interest" description="Disordered" evidence="1">
    <location>
        <begin position="40"/>
        <end position="59"/>
    </location>
</feature>
<dbReference type="Proteomes" id="UP000039021">
    <property type="component" value="Unassembled WGS sequence"/>
</dbReference>
<reference evidence="3" key="1">
    <citation type="submission" date="2015-03" db="EMBL/GenBank/DDBJ databases">
        <authorList>
            <consortium name="Pathogen Informatics"/>
        </authorList>
    </citation>
    <scope>NUCLEOTIDE SEQUENCE [LARGE SCALE GENOMIC DNA]</scope>
    <source>
        <strain evidence="3">N09902308</strain>
    </source>
</reference>
<gene>
    <name evidence="2" type="ORF">ERS007739_04165</name>
</gene>
<dbReference type="EMBL" id="CSBK01002429">
    <property type="protein sequence ID" value="COZ82237.1"/>
    <property type="molecule type" value="Genomic_DNA"/>
</dbReference>
<organism evidence="2 3">
    <name type="scientific">Mycobacterium tuberculosis</name>
    <dbReference type="NCBI Taxonomy" id="1773"/>
    <lineage>
        <taxon>Bacteria</taxon>
        <taxon>Bacillati</taxon>
        <taxon>Actinomycetota</taxon>
        <taxon>Actinomycetes</taxon>
        <taxon>Mycobacteriales</taxon>
        <taxon>Mycobacteriaceae</taxon>
        <taxon>Mycobacterium</taxon>
        <taxon>Mycobacterium tuberculosis complex</taxon>
    </lineage>
</organism>
<feature type="region of interest" description="Disordered" evidence="1">
    <location>
        <begin position="1"/>
        <end position="20"/>
    </location>
</feature>